<keyword evidence="2" id="KW-1185">Reference proteome</keyword>
<dbReference type="InterPro" id="IPR025737">
    <property type="entry name" value="FApF"/>
</dbReference>
<evidence type="ECO:0000313" key="1">
    <source>
        <dbReference type="EMBL" id="MCO6042843.1"/>
    </source>
</evidence>
<dbReference type="Pfam" id="PF13557">
    <property type="entry name" value="Phenol_MetA_deg"/>
    <property type="match status" value="1"/>
</dbReference>
<evidence type="ECO:0000313" key="2">
    <source>
        <dbReference type="Proteomes" id="UP001155241"/>
    </source>
</evidence>
<dbReference type="AlphaFoldDB" id="A0A9X2F702"/>
<protein>
    <submittedName>
        <fullName evidence="1">Transporter</fullName>
    </submittedName>
</protein>
<dbReference type="EMBL" id="JAMXLR010000012">
    <property type="protein sequence ID" value="MCO6042843.1"/>
    <property type="molecule type" value="Genomic_DNA"/>
</dbReference>
<organism evidence="1 2">
    <name type="scientific">Aeoliella straminimaris</name>
    <dbReference type="NCBI Taxonomy" id="2954799"/>
    <lineage>
        <taxon>Bacteria</taxon>
        <taxon>Pseudomonadati</taxon>
        <taxon>Planctomycetota</taxon>
        <taxon>Planctomycetia</taxon>
        <taxon>Pirellulales</taxon>
        <taxon>Lacipirellulaceae</taxon>
        <taxon>Aeoliella</taxon>
    </lineage>
</organism>
<dbReference type="Proteomes" id="UP001155241">
    <property type="component" value="Unassembled WGS sequence"/>
</dbReference>
<accession>A0A9X2F702</accession>
<proteinExistence type="predicted"/>
<gene>
    <name evidence="1" type="ORF">NG895_02880</name>
</gene>
<name>A0A9X2F702_9BACT</name>
<sequence length="308" mass="34717">MFQNHIYKVAENNSAVPQDRIGFNFNYLPDVVNGSFDGLRVNDDLYEYRLFAEKTLFDSRLSVDFMLPFYTTSDYRPGDLSLVADGPGTDTAFGDIAFGFKYLLHRSEQSALSAGLRVEAPSNAEITQPDPTSVFYNTFEDDVWNFTPYVAFLAAPTERFFVQSFVSYRLNTGYLEIPATDFAIREQQLFMADLSAGYWLYRNRCKRGLTGIVPTVELHYTGAFNDETTYSSGTPTTSYVTNVIGKSDVLNLTAGVTTYFNDRMSISTGVAIPLRDNPTPYPATTSSIGTDRRYDWALMANLNYYFGR</sequence>
<comment type="caution">
    <text evidence="1">The sequence shown here is derived from an EMBL/GenBank/DDBJ whole genome shotgun (WGS) entry which is preliminary data.</text>
</comment>
<reference evidence="1" key="1">
    <citation type="submission" date="2022-06" db="EMBL/GenBank/DDBJ databases">
        <title>Aeoliella straminimaris, a novel planctomycete from sediments.</title>
        <authorList>
            <person name="Vitorino I.R."/>
            <person name="Lage O.M."/>
        </authorList>
    </citation>
    <scope>NUCLEOTIDE SEQUENCE</scope>
    <source>
        <strain evidence="1">ICT_H6.2</strain>
    </source>
</reference>
<dbReference type="RefSeq" id="WP_252850943.1">
    <property type="nucleotide sequence ID" value="NZ_JAMXLR010000012.1"/>
</dbReference>